<sequence length="200" mass="21095">MGELLLANSQPQVFVTSIRRHIASTNSRVTKPPKTPTLPLRLAMIAVQHLRRLINRILLRKVRKRHRRRLPFNINLSPLLLLHRRGRRIPHQPEASTSKMATYTYYECLLHEPGQAIIFVDHGGGSGLGAARAHGRSKPPLLGAAAGVGGGRGGSQGQEGGRDGARGGRGREGAGGGGPAGAAEARRGGGVAWGGEGEAG</sequence>
<organism evidence="2 3">
    <name type="scientific">Bionectria ochroleuca</name>
    <name type="common">Gliocladium roseum</name>
    <dbReference type="NCBI Taxonomy" id="29856"/>
    <lineage>
        <taxon>Eukaryota</taxon>
        <taxon>Fungi</taxon>
        <taxon>Dikarya</taxon>
        <taxon>Ascomycota</taxon>
        <taxon>Pezizomycotina</taxon>
        <taxon>Sordariomycetes</taxon>
        <taxon>Hypocreomycetidae</taxon>
        <taxon>Hypocreales</taxon>
        <taxon>Bionectriaceae</taxon>
        <taxon>Clonostachys</taxon>
    </lineage>
</organism>
<dbReference type="Proteomes" id="UP000616885">
    <property type="component" value="Unassembled WGS sequence"/>
</dbReference>
<comment type="caution">
    <text evidence="2">The sequence shown here is derived from an EMBL/GenBank/DDBJ whole genome shotgun (WGS) entry which is preliminary data.</text>
</comment>
<proteinExistence type="predicted"/>
<name>A0A8H7KDW1_BIOOC</name>
<feature type="region of interest" description="Disordered" evidence="1">
    <location>
        <begin position="129"/>
        <end position="200"/>
    </location>
</feature>
<protein>
    <submittedName>
        <fullName evidence="2">Uncharacterized protein</fullName>
    </submittedName>
</protein>
<dbReference type="AlphaFoldDB" id="A0A8H7KDW1"/>
<evidence type="ECO:0000313" key="2">
    <source>
        <dbReference type="EMBL" id="KAF9745695.1"/>
    </source>
</evidence>
<feature type="compositionally biased region" description="Basic and acidic residues" evidence="1">
    <location>
        <begin position="160"/>
        <end position="172"/>
    </location>
</feature>
<reference evidence="2" key="1">
    <citation type="submission" date="2020-10" db="EMBL/GenBank/DDBJ databases">
        <title>High-Quality Genome Resource of Clonostachys rosea strain S41 by Oxford Nanopore Long-Read Sequencing.</title>
        <authorList>
            <person name="Wang H."/>
        </authorList>
    </citation>
    <scope>NUCLEOTIDE SEQUENCE</scope>
    <source>
        <strain evidence="2">S41</strain>
    </source>
</reference>
<evidence type="ECO:0000256" key="1">
    <source>
        <dbReference type="SAM" id="MobiDB-lite"/>
    </source>
</evidence>
<accession>A0A8H7KDW1</accession>
<dbReference type="EMBL" id="JADCTT010000012">
    <property type="protein sequence ID" value="KAF9745695.1"/>
    <property type="molecule type" value="Genomic_DNA"/>
</dbReference>
<feature type="compositionally biased region" description="Gly residues" evidence="1">
    <location>
        <begin position="188"/>
        <end position="200"/>
    </location>
</feature>
<feature type="compositionally biased region" description="Gly residues" evidence="1">
    <location>
        <begin position="146"/>
        <end position="159"/>
    </location>
</feature>
<evidence type="ECO:0000313" key="3">
    <source>
        <dbReference type="Proteomes" id="UP000616885"/>
    </source>
</evidence>
<gene>
    <name evidence="2" type="ORF">IM811_003996</name>
</gene>